<accession>A0A3P8X9W7</accession>
<dbReference type="AlphaFoldDB" id="A0A3P8X9W7"/>
<dbReference type="Gene3D" id="1.25.40.10">
    <property type="entry name" value="Tetratricopeptide repeat domain"/>
    <property type="match status" value="1"/>
</dbReference>
<dbReference type="InParanoid" id="A0A3P8X9W7"/>
<reference evidence="3" key="3">
    <citation type="submission" date="2025-08" db="UniProtKB">
        <authorList>
            <consortium name="Ensembl"/>
        </authorList>
    </citation>
    <scope>IDENTIFICATION</scope>
</reference>
<organism evidence="3 4">
    <name type="scientific">Esox lucius</name>
    <name type="common">Northern pike</name>
    <dbReference type="NCBI Taxonomy" id="8010"/>
    <lineage>
        <taxon>Eukaryota</taxon>
        <taxon>Metazoa</taxon>
        <taxon>Chordata</taxon>
        <taxon>Craniata</taxon>
        <taxon>Vertebrata</taxon>
        <taxon>Euteleostomi</taxon>
        <taxon>Actinopterygii</taxon>
        <taxon>Neopterygii</taxon>
        <taxon>Teleostei</taxon>
        <taxon>Protacanthopterygii</taxon>
        <taxon>Esociformes</taxon>
        <taxon>Esocidae</taxon>
        <taxon>Esox</taxon>
    </lineage>
</organism>
<keyword evidence="4" id="KW-1185">Reference proteome</keyword>
<dbReference type="Proteomes" id="UP000265140">
    <property type="component" value="Chromosome 4"/>
</dbReference>
<dbReference type="GO" id="GO:0007130">
    <property type="term" value="P:synaptonemal complex assembly"/>
    <property type="evidence" value="ECO:0007669"/>
    <property type="project" value="TreeGrafter"/>
</dbReference>
<protein>
    <recommendedName>
        <fullName evidence="2">Protein ZIP4 homolog</fullName>
    </recommendedName>
</protein>
<dbReference type="Pfam" id="PF08631">
    <property type="entry name" value="SPO22"/>
    <property type="match status" value="1"/>
</dbReference>
<keyword evidence="1" id="KW-0469">Meiosis</keyword>
<evidence type="ECO:0000256" key="2">
    <source>
        <dbReference type="ARBA" id="ARBA00031845"/>
    </source>
</evidence>
<sequence length="834" mass="94199">MPSRHSYYSRAIIWFCAIQGLTEHLLQKQLTNPDEVIEKLFCEISVLEDFPKVIPLDLQLEETAIHLWNWAVTKRVGTAINEHQKAKVRHVACRLLFSSEPENPTEGAVRKQILMASKTGRTWLDCKNTQLADDFLGLAVKVRLNVSNYKLVKTLNTYWLKALAQDDHGQAVACMQRCKDMLQRLPKETGYLSLVCYNFGVDSYNQKKYEQSSFWLSQSYDIGKINMKYSPGAEAKVLRLLATVYLDWDCQQLMEKALSAVSLANKQCLHPSGLYLKIRILLRGGALEDHITAELLESEVPLEVCLRTVELLMAEDRETLAFDFLKRVCQHFESSPELSSALVLHIELLLQRGQELLGKQKIEDVIAGHYAGKPLSPRNLACLHLLFWDKASNRVPLQAESFSEALQWYSYSLSFYKAGQMEPNLAKLQRNRASCFLRLQQLDKAKEAIKEAKRCDPNSIFTQFSVFKIAILEGNRCRLVIVVGFFLAAVMTRMTILEGNRPTIIMFVLCFCNLLQNKQQDIAMKALESVCDHSTDDAQVLTAVRSVSTHSVTRRLTVHAPFVSYGSLSQFCPRDRGVLMFQKTCLLMAAAASLECGRTSSHSDQVLYFTPRELPGDFAGDPTDTLLLLYEFEARAKLNDPRVETVLDSVLELGAVEAKVLETVAALAMEPPAHLPRLCKKALRIALSLHRRQMQPDVTRCSQCLRSLIQLSLPSGVSEVEAPVLDEVWCYYEDTLSIIAAPEEFPETEVLWLLTRAWNMGIQLYSLAHYPEAERWCGLGMSFLQHLGSLQEAYQTQVLAGGVLDRLDKARRNLHSCQLCCWLAVGLPVLVGVK</sequence>
<dbReference type="OMA" id="NYETQMN"/>
<dbReference type="Bgee" id="ENSELUG00000002920">
    <property type="expression patterns" value="Expressed in testis and 4 other cell types or tissues"/>
</dbReference>
<dbReference type="GO" id="GO:0000801">
    <property type="term" value="C:central element"/>
    <property type="evidence" value="ECO:0007669"/>
    <property type="project" value="TreeGrafter"/>
</dbReference>
<reference evidence="4" key="1">
    <citation type="journal article" date="2014" name="PLoS ONE">
        <title>The genome and linkage map of the northern pike (Esox lucius): conserved synteny revealed between the salmonid sister group and the Neoteleostei.</title>
        <authorList>
            <person name="Rondeau E.B."/>
            <person name="Minkley D.R."/>
            <person name="Leong J.S."/>
            <person name="Messmer A.M."/>
            <person name="Jantzen J.R."/>
            <person name="von Schalburg K.R."/>
            <person name="Lemon C."/>
            <person name="Bird N.H."/>
            <person name="Koop B.F."/>
        </authorList>
    </citation>
    <scope>NUCLEOTIDE SEQUENCE</scope>
</reference>
<dbReference type="GeneTree" id="ENSGT00940000165859"/>
<evidence type="ECO:0000313" key="4">
    <source>
        <dbReference type="Proteomes" id="UP000265140"/>
    </source>
</evidence>
<dbReference type="InterPro" id="IPR042861">
    <property type="entry name" value="TEX11"/>
</dbReference>
<dbReference type="InterPro" id="IPR011990">
    <property type="entry name" value="TPR-like_helical_dom_sf"/>
</dbReference>
<name>A0A3P8X9W7_ESOLU</name>
<reference evidence="3" key="2">
    <citation type="submission" date="2020-02" db="EMBL/GenBank/DDBJ databases">
        <title>Esox lucius (northern pike) genome, fEsoLuc1, primary haplotype.</title>
        <authorList>
            <person name="Myers G."/>
            <person name="Karagic N."/>
            <person name="Meyer A."/>
            <person name="Pippel M."/>
            <person name="Reichard M."/>
            <person name="Winkler S."/>
            <person name="Tracey A."/>
            <person name="Sims Y."/>
            <person name="Howe K."/>
            <person name="Rhie A."/>
            <person name="Formenti G."/>
            <person name="Durbin R."/>
            <person name="Fedrigo O."/>
            <person name="Jarvis E.D."/>
        </authorList>
    </citation>
    <scope>NUCLEOTIDE SEQUENCE [LARGE SCALE GENOMIC DNA]</scope>
</reference>
<dbReference type="InterPro" id="IPR013940">
    <property type="entry name" value="Spo22/ZIP4/TEX11"/>
</dbReference>
<proteinExistence type="predicted"/>
<dbReference type="PANTHER" id="PTHR47083">
    <property type="entry name" value="TESTIS-EXPRESSED PROTEIN 11"/>
    <property type="match status" value="1"/>
</dbReference>
<dbReference type="PANTHER" id="PTHR47083:SF1">
    <property type="entry name" value="TESTIS-EXPRESSED PROTEIN 11"/>
    <property type="match status" value="1"/>
</dbReference>
<dbReference type="SUPFAM" id="SSF48452">
    <property type="entry name" value="TPR-like"/>
    <property type="match status" value="1"/>
</dbReference>
<dbReference type="STRING" id="8010.ENSELUP00000001415"/>
<dbReference type="Ensembl" id="ENSELUT00000017420.3">
    <property type="protein sequence ID" value="ENSELUP00000001415.2"/>
    <property type="gene ID" value="ENSELUG00000002920.3"/>
</dbReference>
<evidence type="ECO:0000313" key="3">
    <source>
        <dbReference type="Ensembl" id="ENSELUP00000001415.2"/>
    </source>
</evidence>
<reference evidence="3" key="4">
    <citation type="submission" date="2025-09" db="UniProtKB">
        <authorList>
            <consortium name="Ensembl"/>
        </authorList>
    </citation>
    <scope>IDENTIFICATION</scope>
</reference>
<dbReference type="GO" id="GO:0007060">
    <property type="term" value="P:male meiosis chromosome segregation"/>
    <property type="evidence" value="ECO:0007669"/>
    <property type="project" value="TreeGrafter"/>
</dbReference>
<dbReference type="GO" id="GO:0007131">
    <property type="term" value="P:reciprocal meiotic recombination"/>
    <property type="evidence" value="ECO:0007669"/>
    <property type="project" value="TreeGrafter"/>
</dbReference>
<evidence type="ECO:0000256" key="1">
    <source>
        <dbReference type="ARBA" id="ARBA00023254"/>
    </source>
</evidence>